<reference evidence="4 5" key="1">
    <citation type="submission" date="2018-08" db="EMBL/GenBank/DDBJ databases">
        <title>A genome reference for cultivated species of the human gut microbiota.</title>
        <authorList>
            <person name="Zou Y."/>
            <person name="Xue W."/>
            <person name="Luo G."/>
        </authorList>
    </citation>
    <scope>NUCLEOTIDE SEQUENCE [LARGE SCALE GENOMIC DNA]</scope>
    <source>
        <strain evidence="4 5">AF14-26</strain>
    </source>
</reference>
<keyword evidence="1 4" id="KW-0808">Transferase</keyword>
<evidence type="ECO:0000256" key="1">
    <source>
        <dbReference type="ARBA" id="ARBA00022679"/>
    </source>
</evidence>
<evidence type="ECO:0000313" key="4">
    <source>
        <dbReference type="EMBL" id="RGV53191.1"/>
    </source>
</evidence>
<dbReference type="Pfam" id="PF13439">
    <property type="entry name" value="Glyco_transf_4"/>
    <property type="match status" value="1"/>
</dbReference>
<dbReference type="GO" id="GO:0016757">
    <property type="term" value="F:glycosyltransferase activity"/>
    <property type="evidence" value="ECO:0007669"/>
    <property type="project" value="InterPro"/>
</dbReference>
<evidence type="ECO:0000259" key="2">
    <source>
        <dbReference type="Pfam" id="PF00534"/>
    </source>
</evidence>
<dbReference type="GO" id="GO:0009103">
    <property type="term" value="P:lipopolysaccharide biosynthetic process"/>
    <property type="evidence" value="ECO:0007669"/>
    <property type="project" value="TreeGrafter"/>
</dbReference>
<dbReference type="InterPro" id="IPR001296">
    <property type="entry name" value="Glyco_trans_1"/>
</dbReference>
<dbReference type="PANTHER" id="PTHR46401">
    <property type="entry name" value="GLYCOSYLTRANSFERASE WBBK-RELATED"/>
    <property type="match status" value="1"/>
</dbReference>
<accession>A0A412Y709</accession>
<dbReference type="EMBL" id="QRZH01000009">
    <property type="protein sequence ID" value="RGV53191.1"/>
    <property type="molecule type" value="Genomic_DNA"/>
</dbReference>
<protein>
    <submittedName>
        <fullName evidence="4">Glycosyltransferase</fullName>
    </submittedName>
</protein>
<name>A0A412Y709_BACFG</name>
<feature type="domain" description="Glycosyltransferase subfamily 4-like N-terminal" evidence="3">
    <location>
        <begin position="69"/>
        <end position="218"/>
    </location>
</feature>
<feature type="domain" description="Glycosyl transferase family 1" evidence="2">
    <location>
        <begin position="243"/>
        <end position="365"/>
    </location>
</feature>
<dbReference type="InterPro" id="IPR028098">
    <property type="entry name" value="Glyco_trans_4-like_N"/>
</dbReference>
<proteinExistence type="predicted"/>
<dbReference type="Proteomes" id="UP000286270">
    <property type="component" value="Unassembled WGS sequence"/>
</dbReference>
<dbReference type="Gene3D" id="3.40.50.2000">
    <property type="entry name" value="Glycogen Phosphorylase B"/>
    <property type="match status" value="2"/>
</dbReference>
<comment type="caution">
    <text evidence="4">The sequence shown here is derived from an EMBL/GenBank/DDBJ whole genome shotgun (WGS) entry which is preliminary data.</text>
</comment>
<dbReference type="PANTHER" id="PTHR46401:SF2">
    <property type="entry name" value="GLYCOSYLTRANSFERASE WBBK-RELATED"/>
    <property type="match status" value="1"/>
</dbReference>
<evidence type="ECO:0000313" key="5">
    <source>
        <dbReference type="Proteomes" id="UP000286270"/>
    </source>
</evidence>
<dbReference type="Pfam" id="PF00534">
    <property type="entry name" value="Glycos_transf_1"/>
    <property type="match status" value="1"/>
</dbReference>
<organism evidence="4 5">
    <name type="scientific">Bacteroides fragilis</name>
    <dbReference type="NCBI Taxonomy" id="817"/>
    <lineage>
        <taxon>Bacteria</taxon>
        <taxon>Pseudomonadati</taxon>
        <taxon>Bacteroidota</taxon>
        <taxon>Bacteroidia</taxon>
        <taxon>Bacteroidales</taxon>
        <taxon>Bacteroidaceae</taxon>
        <taxon>Bacteroides</taxon>
    </lineage>
</organism>
<dbReference type="SUPFAM" id="SSF53756">
    <property type="entry name" value="UDP-Glycosyltransferase/glycogen phosphorylase"/>
    <property type="match status" value="1"/>
</dbReference>
<sequence>MTTLMKVALINQYYGIGSTGKIVSDLQDYMDSIRMNSHAFCAMGEVTSRASLYGDVFHLRASQLENRLLGNHGFGFFTTTTKLLSDLDKYKPDIVHLHNIHGFYLNVELLFAYLVKHNIPVVWTFHDCWPITGHCAYFDYIGCDKWKIACYDCEGLSRYPQSWVDRSKKYFEKKKKMFTSCKNLNIVTPSNWLKEIVNDSFLSTAQSVNVINNGIDLEVFKPQNHDLIKQKMGYKGKTVILGVSSGGFSERKGGKYFAELVDKLDSRYKIVLIGVNDDDLSYLPYSIKTIKRTNNQAELAEYYSMADIFLNPTLEDNFPTVNIEALACGTPVITFPTGGSVESVFEGVGAVTQNCTSDALKVVIENTATTDSVRFKCRSIAVKRFSKLSFSQKYCELYRKIL</sequence>
<dbReference type="AlphaFoldDB" id="A0A412Y709"/>
<evidence type="ECO:0000259" key="3">
    <source>
        <dbReference type="Pfam" id="PF13439"/>
    </source>
</evidence>
<gene>
    <name evidence="4" type="ORF">DWW08_12380</name>
</gene>